<dbReference type="AlphaFoldDB" id="A0A843YBR7"/>
<sequence length="274" mass="28981">MMKFNASACFALAAALTLSVAGSMTAAQNLPDDLVQLDVLDGGTTRNGTVMGALRVTLSDGWKTYWRTPGDAGIPPQFSWKGSQNVADVKITWPAPEVFLTSGYRTLGYHDQMVLPVEITPKSQGKPVRLQGRMGIGICREVCVPSELSFDHTLDSSAKRNPAIVAALASRPFSAREGGVTAATCSLAPTQYGMKVTARITMPSAGGSEIAVIEPGSPYLQAGDTEARREGRDLVAETEFFSVDDGLISIDRSAVRITVLGNSHAVDIQGCTTG</sequence>
<dbReference type="InterPro" id="IPR028250">
    <property type="entry name" value="DsbDN"/>
</dbReference>
<dbReference type="Proteomes" id="UP000444174">
    <property type="component" value="Unassembled WGS sequence"/>
</dbReference>
<keyword evidence="1" id="KW-0732">Signal</keyword>
<accession>A0A843YBR7</accession>
<dbReference type="EMBL" id="WIBF01000005">
    <property type="protein sequence ID" value="MQQ08740.1"/>
    <property type="molecule type" value="Genomic_DNA"/>
</dbReference>
<protein>
    <recommendedName>
        <fullName evidence="2">Thiol:disulfide interchange protein DsbD N-terminal domain-containing protein</fullName>
    </recommendedName>
</protein>
<evidence type="ECO:0000256" key="1">
    <source>
        <dbReference type="SAM" id="SignalP"/>
    </source>
</evidence>
<dbReference type="RefSeq" id="WP_153215689.1">
    <property type="nucleotide sequence ID" value="NZ_WIBF01000005.1"/>
</dbReference>
<feature type="domain" description="Thiol:disulfide interchange protein DsbD N-terminal" evidence="2">
    <location>
        <begin position="47"/>
        <end position="148"/>
    </location>
</feature>
<organism evidence="3 4">
    <name type="scientific">Tritonibacter litoralis</name>
    <dbReference type="NCBI Taxonomy" id="2662264"/>
    <lineage>
        <taxon>Bacteria</taxon>
        <taxon>Pseudomonadati</taxon>
        <taxon>Pseudomonadota</taxon>
        <taxon>Alphaproteobacteria</taxon>
        <taxon>Rhodobacterales</taxon>
        <taxon>Paracoccaceae</taxon>
        <taxon>Tritonibacter</taxon>
    </lineage>
</organism>
<gene>
    <name evidence="3" type="ORF">GFB49_09770</name>
</gene>
<dbReference type="Pfam" id="PF11412">
    <property type="entry name" value="DsbD_N"/>
    <property type="match status" value="1"/>
</dbReference>
<name>A0A843YBR7_9RHOB</name>
<keyword evidence="4" id="KW-1185">Reference proteome</keyword>
<reference evidence="3 4" key="1">
    <citation type="submission" date="2019-10" db="EMBL/GenBank/DDBJ databases">
        <title>Epibacterium sp. nov., isolated from seawater.</title>
        <authorList>
            <person name="Zhang X."/>
            <person name="Li N."/>
        </authorList>
    </citation>
    <scope>NUCLEOTIDE SEQUENCE [LARGE SCALE GENOMIC DNA]</scope>
    <source>
        <strain evidence="3 4">SM1979</strain>
    </source>
</reference>
<feature type="chain" id="PRO_5032720627" description="Thiol:disulfide interchange protein DsbD N-terminal domain-containing protein" evidence="1">
    <location>
        <begin position="27"/>
        <end position="274"/>
    </location>
</feature>
<evidence type="ECO:0000259" key="2">
    <source>
        <dbReference type="Pfam" id="PF11412"/>
    </source>
</evidence>
<evidence type="ECO:0000313" key="3">
    <source>
        <dbReference type="EMBL" id="MQQ08740.1"/>
    </source>
</evidence>
<feature type="signal peptide" evidence="1">
    <location>
        <begin position="1"/>
        <end position="26"/>
    </location>
</feature>
<comment type="caution">
    <text evidence="3">The sequence shown here is derived from an EMBL/GenBank/DDBJ whole genome shotgun (WGS) entry which is preliminary data.</text>
</comment>
<proteinExistence type="predicted"/>
<evidence type="ECO:0000313" key="4">
    <source>
        <dbReference type="Proteomes" id="UP000444174"/>
    </source>
</evidence>